<dbReference type="KEGG" id="pbj:VN24_16425"/>
<dbReference type="HOGENOM" id="CLU_075295_0_0_9"/>
<sequence>MAIAKETELYGPVKSYFEQRGYTVRSEVLHCDLVAVSPDGNETIIAEMKKTFNLALLLQGVERLRIADKVVLAVERNRKKAGAHNQRFGDLAELCRMLGLGLMTVTFYKTKAPVVEVLCEPGDMPLRGRRPARQRRLLMEFKERSGDYNVGGSGGKGAGSRMTAYREKALRCAWALHTYGPLSPAKASAHIGYKRTGEMMRHNYYGWFEKVERGLYRLAPEGEAALSQYAEIVENWVRAKA</sequence>
<evidence type="ECO:0000313" key="1">
    <source>
        <dbReference type="EMBL" id="AJY75852.1"/>
    </source>
</evidence>
<reference evidence="1 2" key="1">
    <citation type="journal article" date="2015" name="J. Biotechnol.">
        <title>Complete genome sequence of Paenibacillus beijingensis 7188(T) (=DSM 24997(T)), a novel rhizobacterium from jujube garden soil.</title>
        <authorList>
            <person name="Kwak Y."/>
            <person name="Shin J.H."/>
        </authorList>
    </citation>
    <scope>NUCLEOTIDE SEQUENCE [LARGE SCALE GENOMIC DNA]</scope>
    <source>
        <strain evidence="1 2">DSM 24997</strain>
    </source>
</reference>
<dbReference type="Pfam" id="PF09929">
    <property type="entry name" value="DUF2161"/>
    <property type="match status" value="1"/>
</dbReference>
<dbReference type="InterPro" id="IPR018679">
    <property type="entry name" value="DUF2161"/>
</dbReference>
<dbReference type="PATRIC" id="fig|1126833.4.peg.3598"/>
<gene>
    <name evidence="1" type="ORF">VN24_16425</name>
</gene>
<proteinExistence type="predicted"/>
<dbReference type="RefSeq" id="WP_045671280.1">
    <property type="nucleotide sequence ID" value="NZ_CP011058.1"/>
</dbReference>
<dbReference type="EMBL" id="CP011058">
    <property type="protein sequence ID" value="AJY75852.1"/>
    <property type="molecule type" value="Genomic_DNA"/>
</dbReference>
<reference evidence="2" key="2">
    <citation type="submission" date="2015-03" db="EMBL/GenBank/DDBJ databases">
        <title>Genome sequence of Paenibacillus beijingensis strain DSM 24997T.</title>
        <authorList>
            <person name="Kwak Y."/>
            <person name="Shin J.-H."/>
        </authorList>
    </citation>
    <scope>NUCLEOTIDE SEQUENCE [LARGE SCALE GENOMIC DNA]</scope>
    <source>
        <strain evidence="2">DSM 24997</strain>
    </source>
</reference>
<evidence type="ECO:0000313" key="2">
    <source>
        <dbReference type="Proteomes" id="UP000032633"/>
    </source>
</evidence>
<keyword evidence="2" id="KW-1185">Reference proteome</keyword>
<dbReference type="Proteomes" id="UP000032633">
    <property type="component" value="Chromosome"/>
</dbReference>
<dbReference type="STRING" id="1126833.VN24_16425"/>
<accession>A0A0D5NLH1</accession>
<name>A0A0D5NLH1_9BACL</name>
<dbReference type="AlphaFoldDB" id="A0A0D5NLH1"/>
<dbReference type="OrthoDB" id="9795163at2"/>
<organism evidence="1 2">
    <name type="scientific">Paenibacillus beijingensis</name>
    <dbReference type="NCBI Taxonomy" id="1126833"/>
    <lineage>
        <taxon>Bacteria</taxon>
        <taxon>Bacillati</taxon>
        <taxon>Bacillota</taxon>
        <taxon>Bacilli</taxon>
        <taxon>Bacillales</taxon>
        <taxon>Paenibacillaceae</taxon>
        <taxon>Paenibacillus</taxon>
    </lineage>
</organism>
<protein>
    <submittedName>
        <fullName evidence="1">Uncharacterized protein</fullName>
    </submittedName>
</protein>